<protein>
    <recommendedName>
        <fullName evidence="3">Alcohol dehydrogenase-like C-terminal domain-containing protein</fullName>
    </recommendedName>
</protein>
<accession>A0A9P8L1A4</accession>
<reference evidence="4" key="1">
    <citation type="submission" date="2021-03" db="EMBL/GenBank/DDBJ databases">
        <title>Comparative genomics and phylogenomic investigation of the class Geoglossomycetes provide insights into ecological specialization and systematics.</title>
        <authorList>
            <person name="Melie T."/>
            <person name="Pirro S."/>
            <person name="Miller A.N."/>
            <person name="Quandt A."/>
        </authorList>
    </citation>
    <scope>NUCLEOTIDE SEQUENCE</scope>
    <source>
        <strain evidence="4">CAQ_001_2017</strain>
    </source>
</reference>
<gene>
    <name evidence="4" type="ORF">GP486_008441</name>
</gene>
<dbReference type="CDD" id="cd08249">
    <property type="entry name" value="enoyl_reductase_like"/>
    <property type="match status" value="1"/>
</dbReference>
<evidence type="ECO:0000313" key="4">
    <source>
        <dbReference type="EMBL" id="KAH0545503.1"/>
    </source>
</evidence>
<name>A0A9P8L1A4_9PEZI</name>
<keyword evidence="5" id="KW-1185">Reference proteome</keyword>
<evidence type="ECO:0000313" key="5">
    <source>
        <dbReference type="Proteomes" id="UP000750711"/>
    </source>
</evidence>
<dbReference type="Pfam" id="PF00107">
    <property type="entry name" value="ADH_zinc_N"/>
    <property type="match status" value="1"/>
</dbReference>
<dbReference type="GO" id="GO:0016651">
    <property type="term" value="F:oxidoreductase activity, acting on NAD(P)H"/>
    <property type="evidence" value="ECO:0007669"/>
    <property type="project" value="InterPro"/>
</dbReference>
<evidence type="ECO:0000259" key="3">
    <source>
        <dbReference type="Pfam" id="PF00107"/>
    </source>
</evidence>
<dbReference type="SUPFAM" id="SSF51735">
    <property type="entry name" value="NAD(P)-binding Rossmann-fold domains"/>
    <property type="match status" value="1"/>
</dbReference>
<dbReference type="InterPro" id="IPR011032">
    <property type="entry name" value="GroES-like_sf"/>
</dbReference>
<dbReference type="Gene3D" id="3.40.50.720">
    <property type="entry name" value="NAD(P)-binding Rossmann-like Domain"/>
    <property type="match status" value="1"/>
</dbReference>
<dbReference type="Proteomes" id="UP000750711">
    <property type="component" value="Unassembled WGS sequence"/>
</dbReference>
<dbReference type="InterPro" id="IPR036291">
    <property type="entry name" value="NAD(P)-bd_dom_sf"/>
</dbReference>
<keyword evidence="2" id="KW-0560">Oxidoreductase</keyword>
<dbReference type="InterPro" id="IPR047122">
    <property type="entry name" value="Trans-enoyl_RdTase-like"/>
</dbReference>
<sequence>NAARLDDGAYAEYILAKGDTQMHIPDGVTFEEAATLGVGITTVGQALYQSLGLRLPGEQQSASASAEEKTPVLIYGGSTATGTLAIQFAKLSGYKVVTTCSPRNFDLVRSLGADAVFDYNDPNCAAEIRKFTADKLFYVLDCISTQSAGTICANAIGPAGGKYSCLLSPSPDLSRDDVENLCTIAYTAIGESFSMLRRTFPAAPEDYEFQKRFFALAEDLLREGKFKVHPLRVEGAGLKGVLDGMQLMREDKVSGQKLVYRVAETPK</sequence>
<comment type="caution">
    <text evidence="4">The sequence shown here is derived from an EMBL/GenBank/DDBJ whole genome shotgun (WGS) entry which is preliminary data.</text>
</comment>
<dbReference type="AlphaFoldDB" id="A0A9P8L1A4"/>
<feature type="non-terminal residue" evidence="4">
    <location>
        <position position="267"/>
    </location>
</feature>
<proteinExistence type="inferred from homology"/>
<feature type="domain" description="Alcohol dehydrogenase-like C-terminal" evidence="3">
    <location>
        <begin position="81"/>
        <end position="160"/>
    </location>
</feature>
<organism evidence="4 5">
    <name type="scientific">Trichoglossum hirsutum</name>
    <dbReference type="NCBI Taxonomy" id="265104"/>
    <lineage>
        <taxon>Eukaryota</taxon>
        <taxon>Fungi</taxon>
        <taxon>Dikarya</taxon>
        <taxon>Ascomycota</taxon>
        <taxon>Pezizomycotina</taxon>
        <taxon>Geoglossomycetes</taxon>
        <taxon>Geoglossales</taxon>
        <taxon>Geoglossaceae</taxon>
        <taxon>Trichoglossum</taxon>
    </lineage>
</organism>
<dbReference type="PANTHER" id="PTHR45348">
    <property type="entry name" value="HYPOTHETICAL OXIDOREDUCTASE (EUROFUNG)"/>
    <property type="match status" value="1"/>
</dbReference>
<evidence type="ECO:0000256" key="1">
    <source>
        <dbReference type="ARBA" id="ARBA00008072"/>
    </source>
</evidence>
<dbReference type="InterPro" id="IPR013149">
    <property type="entry name" value="ADH-like_C"/>
</dbReference>
<dbReference type="EMBL" id="JAGHQM010003254">
    <property type="protein sequence ID" value="KAH0545503.1"/>
    <property type="molecule type" value="Genomic_DNA"/>
</dbReference>
<comment type="similarity">
    <text evidence="1">Belongs to the zinc-containing alcohol dehydrogenase family.</text>
</comment>
<dbReference type="PANTHER" id="PTHR45348:SF2">
    <property type="entry name" value="ZINC-TYPE ALCOHOL DEHYDROGENASE-LIKE PROTEIN C2E1P3.01"/>
    <property type="match status" value="1"/>
</dbReference>
<dbReference type="SUPFAM" id="SSF50129">
    <property type="entry name" value="GroES-like"/>
    <property type="match status" value="1"/>
</dbReference>
<evidence type="ECO:0000256" key="2">
    <source>
        <dbReference type="ARBA" id="ARBA00023002"/>
    </source>
</evidence>